<dbReference type="EMBL" id="CAUYUJ010017731">
    <property type="protein sequence ID" value="CAK0877387.1"/>
    <property type="molecule type" value="Genomic_DNA"/>
</dbReference>
<evidence type="ECO:0000313" key="3">
    <source>
        <dbReference type="Proteomes" id="UP001189429"/>
    </source>
</evidence>
<comment type="caution">
    <text evidence="2">The sequence shown here is derived from an EMBL/GenBank/DDBJ whole genome shotgun (WGS) entry which is preliminary data.</text>
</comment>
<keyword evidence="3" id="KW-1185">Reference proteome</keyword>
<organism evidence="2 3">
    <name type="scientific">Prorocentrum cordatum</name>
    <dbReference type="NCBI Taxonomy" id="2364126"/>
    <lineage>
        <taxon>Eukaryota</taxon>
        <taxon>Sar</taxon>
        <taxon>Alveolata</taxon>
        <taxon>Dinophyceae</taxon>
        <taxon>Prorocentrales</taxon>
        <taxon>Prorocentraceae</taxon>
        <taxon>Prorocentrum</taxon>
    </lineage>
</organism>
<dbReference type="Proteomes" id="UP001189429">
    <property type="component" value="Unassembled WGS sequence"/>
</dbReference>
<protein>
    <submittedName>
        <fullName evidence="2">Uncharacterized protein</fullName>
    </submittedName>
</protein>
<feature type="compositionally biased region" description="Pro residues" evidence="1">
    <location>
        <begin position="194"/>
        <end position="206"/>
    </location>
</feature>
<feature type="compositionally biased region" description="Low complexity" evidence="1">
    <location>
        <begin position="98"/>
        <end position="118"/>
    </location>
</feature>
<gene>
    <name evidence="2" type="ORF">PCOR1329_LOCUS61469</name>
</gene>
<reference evidence="2" key="1">
    <citation type="submission" date="2023-10" db="EMBL/GenBank/DDBJ databases">
        <authorList>
            <person name="Chen Y."/>
            <person name="Shah S."/>
            <person name="Dougan E. K."/>
            <person name="Thang M."/>
            <person name="Chan C."/>
        </authorList>
    </citation>
    <scope>NUCLEOTIDE SEQUENCE [LARGE SCALE GENOMIC DNA]</scope>
</reference>
<accession>A0ABN9VUY0</accession>
<feature type="compositionally biased region" description="Low complexity" evidence="1">
    <location>
        <begin position="173"/>
        <end position="193"/>
    </location>
</feature>
<proteinExistence type="predicted"/>
<sequence length="222" mass="21896">MPGPPHGAEAVGVQGLGEKLAQLVQSSPRAKGKLLLNLTTGKLEAKGTRRGAAAPQAAAAGAPGSPDSVSVHSGGAEAEASEDEQETRGPVAVSDAQSGSLSAPASPPAAVSPSPASSEGLADVAEVEPRPEGAALADEAASQGEEAAASSSSGQLPESPSASPSLDPRLARPRNMLAAAAARPKARAAGTPPGYRPPRPPPPPTPGWAAGSSPPPRRRVRR</sequence>
<evidence type="ECO:0000313" key="2">
    <source>
        <dbReference type="EMBL" id="CAK0877387.1"/>
    </source>
</evidence>
<feature type="non-terminal residue" evidence="2">
    <location>
        <position position="222"/>
    </location>
</feature>
<feature type="compositionally biased region" description="Low complexity" evidence="1">
    <location>
        <begin position="139"/>
        <end position="163"/>
    </location>
</feature>
<feature type="region of interest" description="Disordered" evidence="1">
    <location>
        <begin position="43"/>
        <end position="222"/>
    </location>
</feature>
<feature type="compositionally biased region" description="Low complexity" evidence="1">
    <location>
        <begin position="51"/>
        <end position="66"/>
    </location>
</feature>
<name>A0ABN9VUY0_9DINO</name>
<evidence type="ECO:0000256" key="1">
    <source>
        <dbReference type="SAM" id="MobiDB-lite"/>
    </source>
</evidence>